<proteinExistence type="predicted"/>
<feature type="region of interest" description="Disordered" evidence="1">
    <location>
        <begin position="47"/>
        <end position="70"/>
    </location>
</feature>
<name>A0A1Y3BGD0_EURMA</name>
<feature type="compositionally biased region" description="Basic and acidic residues" evidence="1">
    <location>
        <begin position="56"/>
        <end position="70"/>
    </location>
</feature>
<comment type="caution">
    <text evidence="2">The sequence shown here is derived from an EMBL/GenBank/DDBJ whole genome shotgun (WGS) entry which is preliminary data.</text>
</comment>
<dbReference type="EMBL" id="MUJZ01028902">
    <property type="protein sequence ID" value="OTF78225.1"/>
    <property type="molecule type" value="Genomic_DNA"/>
</dbReference>
<dbReference type="Proteomes" id="UP000194236">
    <property type="component" value="Unassembled WGS sequence"/>
</dbReference>
<protein>
    <submittedName>
        <fullName evidence="2">Uncharacterized protein</fullName>
    </submittedName>
</protein>
<keyword evidence="3" id="KW-1185">Reference proteome</keyword>
<accession>A0A1Y3BGD0</accession>
<reference evidence="2 3" key="1">
    <citation type="submission" date="2017-03" db="EMBL/GenBank/DDBJ databases">
        <title>Genome Survey of Euroglyphus maynei.</title>
        <authorList>
            <person name="Arlian L.G."/>
            <person name="Morgan M.S."/>
            <person name="Rider S.D."/>
        </authorList>
    </citation>
    <scope>NUCLEOTIDE SEQUENCE [LARGE SCALE GENOMIC DNA]</scope>
    <source>
        <strain evidence="2">Arlian Lab</strain>
        <tissue evidence="2">Whole body</tissue>
    </source>
</reference>
<evidence type="ECO:0000313" key="2">
    <source>
        <dbReference type="EMBL" id="OTF78225.1"/>
    </source>
</evidence>
<feature type="region of interest" description="Disordered" evidence="1">
    <location>
        <begin position="1"/>
        <end position="24"/>
    </location>
</feature>
<dbReference type="AlphaFoldDB" id="A0A1Y3BGD0"/>
<feature type="compositionally biased region" description="Basic and acidic residues" evidence="1">
    <location>
        <begin position="1"/>
        <end position="13"/>
    </location>
</feature>
<sequence>MLRRRLVNEERRPPIGGCDDIGRNMDMNDEGPVIIIDGQLDGNVIHDDDDGWFGEGDDRNEERRELADCC</sequence>
<organism evidence="2 3">
    <name type="scientific">Euroglyphus maynei</name>
    <name type="common">Mayne's house dust mite</name>
    <dbReference type="NCBI Taxonomy" id="6958"/>
    <lineage>
        <taxon>Eukaryota</taxon>
        <taxon>Metazoa</taxon>
        <taxon>Ecdysozoa</taxon>
        <taxon>Arthropoda</taxon>
        <taxon>Chelicerata</taxon>
        <taxon>Arachnida</taxon>
        <taxon>Acari</taxon>
        <taxon>Acariformes</taxon>
        <taxon>Sarcoptiformes</taxon>
        <taxon>Astigmata</taxon>
        <taxon>Psoroptidia</taxon>
        <taxon>Analgoidea</taxon>
        <taxon>Pyroglyphidae</taxon>
        <taxon>Pyroglyphinae</taxon>
        <taxon>Euroglyphus</taxon>
    </lineage>
</organism>
<evidence type="ECO:0000256" key="1">
    <source>
        <dbReference type="SAM" id="MobiDB-lite"/>
    </source>
</evidence>
<gene>
    <name evidence="2" type="ORF">BLA29_002820</name>
</gene>
<evidence type="ECO:0000313" key="3">
    <source>
        <dbReference type="Proteomes" id="UP000194236"/>
    </source>
</evidence>